<organism evidence="3 4">
    <name type="scientific">Crotalaria pallida</name>
    <name type="common">Smooth rattlebox</name>
    <name type="synonym">Crotalaria striata</name>
    <dbReference type="NCBI Taxonomy" id="3830"/>
    <lineage>
        <taxon>Eukaryota</taxon>
        <taxon>Viridiplantae</taxon>
        <taxon>Streptophyta</taxon>
        <taxon>Embryophyta</taxon>
        <taxon>Tracheophyta</taxon>
        <taxon>Spermatophyta</taxon>
        <taxon>Magnoliopsida</taxon>
        <taxon>eudicotyledons</taxon>
        <taxon>Gunneridae</taxon>
        <taxon>Pentapetalae</taxon>
        <taxon>rosids</taxon>
        <taxon>fabids</taxon>
        <taxon>Fabales</taxon>
        <taxon>Fabaceae</taxon>
        <taxon>Papilionoideae</taxon>
        <taxon>50 kb inversion clade</taxon>
        <taxon>genistoids sensu lato</taxon>
        <taxon>core genistoids</taxon>
        <taxon>Crotalarieae</taxon>
        <taxon>Crotalaria</taxon>
    </lineage>
</organism>
<dbReference type="AlphaFoldDB" id="A0AAN9I5M6"/>
<keyword evidence="4" id="KW-1185">Reference proteome</keyword>
<sequence length="230" mass="26892">MFISFRGEDTRKTFTSHLNAALERLDISTYIDNNLQRGDEISSTLIRAIEEAKLSVIVFSKHYADSKWCLDELVKIVECGKTKGQVIVPVFYDIDPSDVRHQRGTYAEAFAKHEQHSQHNMEVRKWRDCLAVAANFAGWDCNVNRTESEIVEEIAMDVLEKLNRVYVGDLDHQITRNEQLLEAQNQFCNRVYDKEIRRQRDATAKRIEKLKLDRSTRLLRFTPDDFCYDL</sequence>
<evidence type="ECO:0000313" key="3">
    <source>
        <dbReference type="EMBL" id="KAK7266947.1"/>
    </source>
</evidence>
<dbReference type="Proteomes" id="UP001372338">
    <property type="component" value="Unassembled WGS sequence"/>
</dbReference>
<accession>A0AAN9I5M6</accession>
<dbReference type="PROSITE" id="PS50104">
    <property type="entry name" value="TIR"/>
    <property type="match status" value="1"/>
</dbReference>
<dbReference type="SUPFAM" id="SSF52200">
    <property type="entry name" value="Toll/Interleukin receptor TIR domain"/>
    <property type="match status" value="1"/>
</dbReference>
<dbReference type="PANTHER" id="PTHR32009:SF155">
    <property type="entry name" value="DISEASE RESISTANCE PROTEIN (TIR-NBS-LRR CLASS)"/>
    <property type="match status" value="1"/>
</dbReference>
<gene>
    <name evidence="3" type="ORF">RIF29_19609</name>
</gene>
<dbReference type="GO" id="GO:0007165">
    <property type="term" value="P:signal transduction"/>
    <property type="evidence" value="ECO:0007669"/>
    <property type="project" value="InterPro"/>
</dbReference>
<evidence type="ECO:0000259" key="2">
    <source>
        <dbReference type="PROSITE" id="PS50104"/>
    </source>
</evidence>
<dbReference type="Pfam" id="PF01582">
    <property type="entry name" value="TIR"/>
    <property type="match status" value="1"/>
</dbReference>
<evidence type="ECO:0000256" key="1">
    <source>
        <dbReference type="ARBA" id="ARBA00023027"/>
    </source>
</evidence>
<comment type="caution">
    <text evidence="3">The sequence shown here is derived from an EMBL/GenBank/DDBJ whole genome shotgun (WGS) entry which is preliminary data.</text>
</comment>
<evidence type="ECO:0000313" key="4">
    <source>
        <dbReference type="Proteomes" id="UP001372338"/>
    </source>
</evidence>
<reference evidence="3 4" key="1">
    <citation type="submission" date="2024-01" db="EMBL/GenBank/DDBJ databases">
        <title>The genomes of 5 underutilized Papilionoideae crops provide insights into root nodulation and disease resistanc.</title>
        <authorList>
            <person name="Yuan L."/>
        </authorList>
    </citation>
    <scope>NUCLEOTIDE SEQUENCE [LARGE SCALE GENOMIC DNA]</scope>
    <source>
        <strain evidence="3">ZHUSHIDOU_FW_LH</strain>
        <tissue evidence="3">Leaf</tissue>
    </source>
</reference>
<name>A0AAN9I5M6_CROPI</name>
<proteinExistence type="predicted"/>
<dbReference type="FunFam" id="3.40.50.10140:FF:000007">
    <property type="entry name" value="Disease resistance protein (TIR-NBS-LRR class)"/>
    <property type="match status" value="1"/>
</dbReference>
<dbReference type="Gene3D" id="3.40.50.10140">
    <property type="entry name" value="Toll/interleukin-1 receptor homology (TIR) domain"/>
    <property type="match status" value="1"/>
</dbReference>
<keyword evidence="1" id="KW-0520">NAD</keyword>
<dbReference type="PANTHER" id="PTHR32009">
    <property type="entry name" value="TMV RESISTANCE PROTEIN N-LIKE"/>
    <property type="match status" value="1"/>
</dbReference>
<dbReference type="EMBL" id="JAYWIO010000004">
    <property type="protein sequence ID" value="KAK7266947.1"/>
    <property type="molecule type" value="Genomic_DNA"/>
</dbReference>
<dbReference type="InterPro" id="IPR035897">
    <property type="entry name" value="Toll_tir_struct_dom_sf"/>
</dbReference>
<dbReference type="SMART" id="SM00255">
    <property type="entry name" value="TIR"/>
    <property type="match status" value="1"/>
</dbReference>
<dbReference type="InterPro" id="IPR000157">
    <property type="entry name" value="TIR_dom"/>
</dbReference>
<feature type="domain" description="TIR" evidence="2">
    <location>
        <begin position="1"/>
        <end position="162"/>
    </location>
</feature>
<protein>
    <recommendedName>
        <fullName evidence="2">TIR domain-containing protein</fullName>
    </recommendedName>
</protein>